<proteinExistence type="predicted"/>
<dbReference type="InterPro" id="IPR013766">
    <property type="entry name" value="Thioredoxin_domain"/>
</dbReference>
<protein>
    <recommendedName>
        <fullName evidence="2">Thioredoxin domain-containing protein</fullName>
    </recommendedName>
</protein>
<evidence type="ECO:0000313" key="3">
    <source>
        <dbReference type="EMBL" id="KAK9908026.1"/>
    </source>
</evidence>
<dbReference type="Gene3D" id="3.40.30.10">
    <property type="entry name" value="Glutaredoxin"/>
    <property type="match status" value="1"/>
</dbReference>
<dbReference type="EMBL" id="JALJOT010000008">
    <property type="protein sequence ID" value="KAK9908026.1"/>
    <property type="molecule type" value="Genomic_DNA"/>
</dbReference>
<accession>A0ABR2YLV8</accession>
<dbReference type="PROSITE" id="PS51352">
    <property type="entry name" value="THIOREDOXIN_2"/>
    <property type="match status" value="1"/>
</dbReference>
<sequence length="134" mass="14764">MPLEVALTNGRPTVLEFYADWCEVCNELAPMTLQVEEEYKDRVNFVMLNVENTKWAPEAAEFGVRGIPHFVFLDKEGSPEAAAVGRLPREVLEGDVRALAASEPLPFRNNKGPTSGLARPVGSTTARTNPRDHA</sequence>
<evidence type="ECO:0000259" key="2">
    <source>
        <dbReference type="PROSITE" id="PS51352"/>
    </source>
</evidence>
<dbReference type="PANTHER" id="PTHR47353:SF1">
    <property type="entry name" value="THIOREDOXIN-LIKE PROTEIN HCF164, CHLOROPLASTIC"/>
    <property type="match status" value="1"/>
</dbReference>
<organism evidence="3 4">
    <name type="scientific">Coccomyxa subellipsoidea</name>
    <dbReference type="NCBI Taxonomy" id="248742"/>
    <lineage>
        <taxon>Eukaryota</taxon>
        <taxon>Viridiplantae</taxon>
        <taxon>Chlorophyta</taxon>
        <taxon>core chlorophytes</taxon>
        <taxon>Trebouxiophyceae</taxon>
        <taxon>Trebouxiophyceae incertae sedis</taxon>
        <taxon>Coccomyxaceae</taxon>
        <taxon>Coccomyxa</taxon>
    </lineage>
</organism>
<dbReference type="Pfam" id="PF00085">
    <property type="entry name" value="Thioredoxin"/>
    <property type="match status" value="1"/>
</dbReference>
<feature type="domain" description="Thioredoxin" evidence="2">
    <location>
        <begin position="1"/>
        <end position="101"/>
    </location>
</feature>
<keyword evidence="4" id="KW-1185">Reference proteome</keyword>
<gene>
    <name evidence="3" type="ORF">WJX75_001759</name>
</gene>
<dbReference type="Proteomes" id="UP001491310">
    <property type="component" value="Unassembled WGS sequence"/>
</dbReference>
<name>A0ABR2YLV8_9CHLO</name>
<dbReference type="InterPro" id="IPR044241">
    <property type="entry name" value="TxlA/HCF164"/>
</dbReference>
<dbReference type="InterPro" id="IPR036249">
    <property type="entry name" value="Thioredoxin-like_sf"/>
</dbReference>
<evidence type="ECO:0000256" key="1">
    <source>
        <dbReference type="SAM" id="MobiDB-lite"/>
    </source>
</evidence>
<reference evidence="3 4" key="1">
    <citation type="journal article" date="2024" name="Nat. Commun.">
        <title>Phylogenomics reveals the evolutionary origins of lichenization in chlorophyte algae.</title>
        <authorList>
            <person name="Puginier C."/>
            <person name="Libourel C."/>
            <person name="Otte J."/>
            <person name="Skaloud P."/>
            <person name="Haon M."/>
            <person name="Grisel S."/>
            <person name="Petersen M."/>
            <person name="Berrin J.G."/>
            <person name="Delaux P.M."/>
            <person name="Dal Grande F."/>
            <person name="Keller J."/>
        </authorList>
    </citation>
    <scope>NUCLEOTIDE SEQUENCE [LARGE SCALE GENOMIC DNA]</scope>
    <source>
        <strain evidence="3 4">SAG 216-7</strain>
    </source>
</reference>
<dbReference type="PANTHER" id="PTHR47353">
    <property type="entry name" value="THIOREDOXIN-LIKE PROTEIN HCF164, CHLOROPLASTIC"/>
    <property type="match status" value="1"/>
</dbReference>
<dbReference type="SUPFAM" id="SSF52833">
    <property type="entry name" value="Thioredoxin-like"/>
    <property type="match status" value="1"/>
</dbReference>
<comment type="caution">
    <text evidence="3">The sequence shown here is derived from an EMBL/GenBank/DDBJ whole genome shotgun (WGS) entry which is preliminary data.</text>
</comment>
<evidence type="ECO:0000313" key="4">
    <source>
        <dbReference type="Proteomes" id="UP001491310"/>
    </source>
</evidence>
<feature type="region of interest" description="Disordered" evidence="1">
    <location>
        <begin position="103"/>
        <end position="134"/>
    </location>
</feature>